<keyword evidence="6" id="KW-1185">Reference proteome</keyword>
<evidence type="ECO:0000313" key="6">
    <source>
        <dbReference type="Proteomes" id="UP001273505"/>
    </source>
</evidence>
<feature type="domain" description="HTH araC/xylS-type" evidence="4">
    <location>
        <begin position="193"/>
        <end position="289"/>
    </location>
</feature>
<evidence type="ECO:0000313" key="5">
    <source>
        <dbReference type="EMBL" id="MDX6850945.1"/>
    </source>
</evidence>
<dbReference type="Proteomes" id="UP001273505">
    <property type="component" value="Unassembled WGS sequence"/>
</dbReference>
<dbReference type="PROSITE" id="PS01124">
    <property type="entry name" value="HTH_ARAC_FAMILY_2"/>
    <property type="match status" value="1"/>
</dbReference>
<keyword evidence="3" id="KW-0804">Transcription</keyword>
<protein>
    <submittedName>
        <fullName evidence="5">AraC family transcriptional regulator</fullName>
    </submittedName>
</protein>
<organism evidence="5 6">
    <name type="scientific">Gilvimarinus gilvus</name>
    <dbReference type="NCBI Taxonomy" id="3058038"/>
    <lineage>
        <taxon>Bacteria</taxon>
        <taxon>Pseudomonadati</taxon>
        <taxon>Pseudomonadota</taxon>
        <taxon>Gammaproteobacteria</taxon>
        <taxon>Cellvibrionales</taxon>
        <taxon>Cellvibrionaceae</taxon>
        <taxon>Gilvimarinus</taxon>
    </lineage>
</organism>
<dbReference type="InterPro" id="IPR050204">
    <property type="entry name" value="AraC_XylS_family_regulators"/>
</dbReference>
<dbReference type="Pfam" id="PF12833">
    <property type="entry name" value="HTH_18"/>
    <property type="match status" value="1"/>
</dbReference>
<keyword evidence="2" id="KW-0238">DNA-binding</keyword>
<name>A0ABU4S185_9GAMM</name>
<keyword evidence="1" id="KW-0805">Transcription regulation</keyword>
<dbReference type="Pfam" id="PF12852">
    <property type="entry name" value="Cupin_6"/>
    <property type="match status" value="1"/>
</dbReference>
<dbReference type="PANTHER" id="PTHR46796:SF7">
    <property type="entry name" value="ARAC FAMILY TRANSCRIPTIONAL REGULATOR"/>
    <property type="match status" value="1"/>
</dbReference>
<evidence type="ECO:0000259" key="4">
    <source>
        <dbReference type="PROSITE" id="PS01124"/>
    </source>
</evidence>
<sequence>MTYRTIMLCELLKLLRLRAEVYHNAKVCGDWLIPESELGQTCFHLPVEGECLLLIPGEKEQLLQTGDMVIFPRETRHTMLPTKPQTGQQQHLPYSLAQDNAVAMLCGKVTFEHRAHITLLDALPSHLIVSANDSKSWLPQLLTLIRRESYSVQPNPLVLDRLCELIFIYVLQGFSVSTNNGGILKLYSMEKIRPALEAIHRHPERSWTLETLALKCNMSRTVFAKTFSQSNWTAMRYLTWWRMQQAWSLLSDGDILLNIAFAVGYRSEAAFSRAFLKEFGLRPGQVRRGKV</sequence>
<gene>
    <name evidence="5" type="ORF">SCD92_16335</name>
</gene>
<evidence type="ECO:0000256" key="2">
    <source>
        <dbReference type="ARBA" id="ARBA00023125"/>
    </source>
</evidence>
<dbReference type="InterPro" id="IPR018060">
    <property type="entry name" value="HTH_AraC"/>
</dbReference>
<dbReference type="EMBL" id="JAXAFO010000035">
    <property type="protein sequence ID" value="MDX6850945.1"/>
    <property type="molecule type" value="Genomic_DNA"/>
</dbReference>
<dbReference type="Gene3D" id="1.10.10.60">
    <property type="entry name" value="Homeodomain-like"/>
    <property type="match status" value="2"/>
</dbReference>
<dbReference type="SMART" id="SM00342">
    <property type="entry name" value="HTH_ARAC"/>
    <property type="match status" value="1"/>
</dbReference>
<evidence type="ECO:0000256" key="3">
    <source>
        <dbReference type="ARBA" id="ARBA00023163"/>
    </source>
</evidence>
<dbReference type="PANTHER" id="PTHR46796">
    <property type="entry name" value="HTH-TYPE TRANSCRIPTIONAL ACTIVATOR RHAS-RELATED"/>
    <property type="match status" value="1"/>
</dbReference>
<dbReference type="InterPro" id="IPR009057">
    <property type="entry name" value="Homeodomain-like_sf"/>
</dbReference>
<comment type="caution">
    <text evidence="5">The sequence shown here is derived from an EMBL/GenBank/DDBJ whole genome shotgun (WGS) entry which is preliminary data.</text>
</comment>
<accession>A0ABU4S185</accession>
<dbReference type="RefSeq" id="WP_302721588.1">
    <property type="nucleotide sequence ID" value="NZ_JAULRU010000344.1"/>
</dbReference>
<dbReference type="SUPFAM" id="SSF46689">
    <property type="entry name" value="Homeodomain-like"/>
    <property type="match status" value="1"/>
</dbReference>
<proteinExistence type="predicted"/>
<dbReference type="InterPro" id="IPR032783">
    <property type="entry name" value="AraC_lig"/>
</dbReference>
<evidence type="ECO:0000256" key="1">
    <source>
        <dbReference type="ARBA" id="ARBA00023015"/>
    </source>
</evidence>
<reference evidence="5 6" key="1">
    <citation type="submission" date="2023-11" db="EMBL/GenBank/DDBJ databases">
        <title>Gilvimarinus fulvus sp. nov., isolated from the surface of Kelp.</title>
        <authorList>
            <person name="Sun Y.Y."/>
            <person name="Gong Y."/>
            <person name="Du Z.J."/>
        </authorList>
    </citation>
    <scope>NUCLEOTIDE SEQUENCE [LARGE SCALE GENOMIC DNA]</scope>
    <source>
        <strain evidence="5 6">SDUM040013</strain>
    </source>
</reference>